<dbReference type="EMBL" id="JAQLKE010000006">
    <property type="protein sequence ID" value="MDB7083214.1"/>
    <property type="molecule type" value="Genomic_DNA"/>
</dbReference>
<evidence type="ECO:0000256" key="2">
    <source>
        <dbReference type="ARBA" id="ARBA00022908"/>
    </source>
</evidence>
<keyword evidence="3" id="KW-0238">DNA-binding</keyword>
<dbReference type="InterPro" id="IPR050090">
    <property type="entry name" value="Tyrosine_recombinase_XerCD"/>
</dbReference>
<dbReference type="GeneID" id="64194807"/>
<sequence length="377" mass="44151">MPRRGENIFRRKDGRWEARYVKAISTNNKKLYGSVYASTYTEVKQKRENICNSLNKEKIKKSNINNQVLEYYIVEWLNVYRIKFKAPTYVKYYNVIYNYLLPYFKDIKANELNTKQVELFTASLLKEGKNGKPLSPKTVKDILSLFKSIIGYIESEHNISINTKIIYPKKQKEKERILSKEEFINLNQTLLQEIDSCKFGVLIAMATGLRIGELCALKWKDISLKENYIYVNKTMQRIKNIYSDNPKTIIIEDSPKSSTSNRKIPIPANLITLFKQFRQNDDCYLLTGRSDKFVEPRSLERKFRKYIKNAGIEKANFHMLRHTFATMCIEGGFEIKCLSEILGHSGSQITLDRYVHSSFDLKKSWIDKFSNQNISCH</sequence>
<dbReference type="InterPro" id="IPR002104">
    <property type="entry name" value="Integrase_catalytic"/>
</dbReference>
<keyword evidence="4" id="KW-0233">DNA recombination</keyword>
<dbReference type="GO" id="GO:0006310">
    <property type="term" value="P:DNA recombination"/>
    <property type="evidence" value="ECO:0007669"/>
    <property type="project" value="UniProtKB-KW"/>
</dbReference>
<dbReference type="GO" id="GO:0015074">
    <property type="term" value="P:DNA integration"/>
    <property type="evidence" value="ECO:0007669"/>
    <property type="project" value="UniProtKB-KW"/>
</dbReference>
<dbReference type="PANTHER" id="PTHR30349">
    <property type="entry name" value="PHAGE INTEGRASE-RELATED"/>
    <property type="match status" value="1"/>
</dbReference>
<dbReference type="Pfam" id="PF00589">
    <property type="entry name" value="Phage_integrase"/>
    <property type="match status" value="1"/>
</dbReference>
<proteinExistence type="inferred from homology"/>
<reference evidence="7" key="1">
    <citation type="submission" date="2019-11" db="EMBL/GenBank/DDBJ databases">
        <authorList>
            <person name="Feng L."/>
        </authorList>
    </citation>
    <scope>NUCLEOTIDE SEQUENCE</scope>
    <source>
        <strain evidence="7">CramosumLFYP8</strain>
    </source>
</reference>
<dbReference type="InterPro" id="IPR011010">
    <property type="entry name" value="DNA_brk_join_enz"/>
</dbReference>
<dbReference type="Gene3D" id="1.10.443.10">
    <property type="entry name" value="Intergrase catalytic core"/>
    <property type="match status" value="1"/>
</dbReference>
<evidence type="ECO:0000313" key="6">
    <source>
        <dbReference type="EMBL" id="MDB7083214.1"/>
    </source>
</evidence>
<dbReference type="PROSITE" id="PS51898">
    <property type="entry name" value="TYR_RECOMBINASE"/>
    <property type="match status" value="1"/>
</dbReference>
<dbReference type="CDD" id="cd01189">
    <property type="entry name" value="INT_ICEBs1_C_like"/>
    <property type="match status" value="1"/>
</dbReference>
<evidence type="ECO:0000313" key="7">
    <source>
        <dbReference type="EMBL" id="VYT59800.1"/>
    </source>
</evidence>
<dbReference type="AlphaFoldDB" id="A0A6N2Y237"/>
<feature type="domain" description="Tyr recombinase" evidence="5">
    <location>
        <begin position="173"/>
        <end position="367"/>
    </location>
</feature>
<dbReference type="SUPFAM" id="SSF56349">
    <property type="entry name" value="DNA breaking-rejoining enzymes"/>
    <property type="match status" value="1"/>
</dbReference>
<dbReference type="InterPro" id="IPR013762">
    <property type="entry name" value="Integrase-like_cat_sf"/>
</dbReference>
<evidence type="ECO:0000256" key="3">
    <source>
        <dbReference type="ARBA" id="ARBA00023125"/>
    </source>
</evidence>
<name>A0A6N2Y237_9FIRM</name>
<dbReference type="PANTHER" id="PTHR30349:SF41">
    <property type="entry name" value="INTEGRASE_RECOMBINASE PROTEIN MJ0367-RELATED"/>
    <property type="match status" value="1"/>
</dbReference>
<dbReference type="InterPro" id="IPR010998">
    <property type="entry name" value="Integrase_recombinase_N"/>
</dbReference>
<evidence type="ECO:0000256" key="1">
    <source>
        <dbReference type="ARBA" id="ARBA00008857"/>
    </source>
</evidence>
<organism evidence="7">
    <name type="scientific">Thomasclavelia ramosa</name>
    <dbReference type="NCBI Taxonomy" id="1547"/>
    <lineage>
        <taxon>Bacteria</taxon>
        <taxon>Bacillati</taxon>
        <taxon>Bacillota</taxon>
        <taxon>Erysipelotrichia</taxon>
        <taxon>Erysipelotrichales</taxon>
        <taxon>Coprobacillaceae</taxon>
        <taxon>Thomasclavelia</taxon>
    </lineage>
</organism>
<keyword evidence="2" id="KW-0229">DNA integration</keyword>
<dbReference type="InterPro" id="IPR004107">
    <property type="entry name" value="Integrase_SAM-like_N"/>
</dbReference>
<accession>A0A6N2Y237</accession>
<comment type="similarity">
    <text evidence="1">Belongs to the 'phage' integrase family.</text>
</comment>
<dbReference type="RefSeq" id="WP_003535883.1">
    <property type="nucleotide sequence ID" value="NZ_BAABXX010000001.1"/>
</dbReference>
<gene>
    <name evidence="7" type="primary">Int-Tn_1</name>
    <name evidence="7" type="ORF">CRLFYP8_01313</name>
    <name evidence="6" type="ORF">PM738_05310</name>
</gene>
<protein>
    <submittedName>
        <fullName evidence="7">Transposase from transposon Tn916</fullName>
    </submittedName>
    <submittedName>
        <fullName evidence="6">Tyrosine-type recombinase/integrase</fullName>
    </submittedName>
</protein>
<dbReference type="Pfam" id="PF14659">
    <property type="entry name" value="Phage_int_SAM_3"/>
    <property type="match status" value="1"/>
</dbReference>
<dbReference type="GO" id="GO:0003677">
    <property type="term" value="F:DNA binding"/>
    <property type="evidence" value="ECO:0007669"/>
    <property type="project" value="UniProtKB-KW"/>
</dbReference>
<evidence type="ECO:0000256" key="4">
    <source>
        <dbReference type="ARBA" id="ARBA00023172"/>
    </source>
</evidence>
<dbReference type="EMBL" id="CACRTL010000008">
    <property type="protein sequence ID" value="VYT59800.1"/>
    <property type="molecule type" value="Genomic_DNA"/>
</dbReference>
<evidence type="ECO:0000259" key="5">
    <source>
        <dbReference type="PROSITE" id="PS51898"/>
    </source>
</evidence>
<dbReference type="Proteomes" id="UP001211987">
    <property type="component" value="Unassembled WGS sequence"/>
</dbReference>
<reference evidence="6" key="2">
    <citation type="submission" date="2023-01" db="EMBL/GenBank/DDBJ databases">
        <title>Human gut microbiome strain richness.</title>
        <authorList>
            <person name="Chen-Liaw A."/>
        </authorList>
    </citation>
    <scope>NUCLEOTIDE SEQUENCE</scope>
    <source>
        <strain evidence="6">1001217st2_G6_1001217B_191108</strain>
    </source>
</reference>
<dbReference type="Gene3D" id="1.10.150.130">
    <property type="match status" value="1"/>
</dbReference>